<dbReference type="Gene3D" id="2.20.110.10">
    <property type="entry name" value="Histone H3 K4-specific methyltransferase SET7/9 N-terminal domain"/>
    <property type="match status" value="3"/>
</dbReference>
<name>A0A6S7FSJ6_PARCT</name>
<keyword evidence="4" id="KW-1185">Reference proteome</keyword>
<reference evidence="3" key="1">
    <citation type="submission" date="2020-04" db="EMBL/GenBank/DDBJ databases">
        <authorList>
            <person name="Alioto T."/>
            <person name="Alioto T."/>
            <person name="Gomez Garrido J."/>
        </authorList>
    </citation>
    <scope>NUCLEOTIDE SEQUENCE</scope>
    <source>
        <strain evidence="3">A484AB</strain>
    </source>
</reference>
<comment type="caution">
    <text evidence="3">The sequence shown here is derived from an EMBL/GenBank/DDBJ whole genome shotgun (WGS) entry which is preliminary data.</text>
</comment>
<dbReference type="OrthoDB" id="423343at2759"/>
<dbReference type="PANTHER" id="PTHR23084:SF263">
    <property type="entry name" value="MORN REPEAT-CONTAINING PROTEIN 1"/>
    <property type="match status" value="1"/>
</dbReference>
<evidence type="ECO:0000256" key="2">
    <source>
        <dbReference type="SAM" id="MobiDB-lite"/>
    </source>
</evidence>
<proteinExistence type="predicted"/>
<dbReference type="Proteomes" id="UP001152795">
    <property type="component" value="Unassembled WGS sequence"/>
</dbReference>
<evidence type="ECO:0000313" key="3">
    <source>
        <dbReference type="EMBL" id="CAB3982548.1"/>
    </source>
</evidence>
<sequence>MSDYDSLEGDLVELGKERAGTYEGGRDAGGERHGHGTATHNNGDKYDGDYDTGMRHGLGKYKFKNKARYEGEYSRGLKEGTGTFIYPDGSQYEGEWKRGIRDGHGKYTYVNGDWYEGSWKDNNKEGRGVYYHSQTEAKYSGMWSVGIREGPGDMMNNHFKYHGYFRDNLPNGPGKMSFKGCQQLGEYVMTDVFVRKNGLLETEQEPTWRCTELIYSAGPREMPSVEQLKDNK</sequence>
<dbReference type="SMART" id="SM00698">
    <property type="entry name" value="MORN"/>
    <property type="match status" value="6"/>
</dbReference>
<evidence type="ECO:0000313" key="4">
    <source>
        <dbReference type="Proteomes" id="UP001152795"/>
    </source>
</evidence>
<dbReference type="FunFam" id="2.20.110.10:FF:000002">
    <property type="entry name" value="Phosphatidylinositol 4-phosphate 5-kinase 8"/>
    <property type="match status" value="2"/>
</dbReference>
<dbReference type="Pfam" id="PF02493">
    <property type="entry name" value="MORN"/>
    <property type="match status" value="6"/>
</dbReference>
<dbReference type="EMBL" id="CACRXK020000515">
    <property type="protein sequence ID" value="CAB3982548.1"/>
    <property type="molecule type" value="Genomic_DNA"/>
</dbReference>
<feature type="compositionally biased region" description="Basic and acidic residues" evidence="2">
    <location>
        <begin position="15"/>
        <end position="34"/>
    </location>
</feature>
<keyword evidence="1" id="KW-0677">Repeat</keyword>
<dbReference type="InterPro" id="IPR003409">
    <property type="entry name" value="MORN"/>
</dbReference>
<dbReference type="AlphaFoldDB" id="A0A6S7FSJ6"/>
<protein>
    <submittedName>
        <fullName evidence="3">Radial spoke head 1 homolog</fullName>
    </submittedName>
</protein>
<organism evidence="3 4">
    <name type="scientific">Paramuricea clavata</name>
    <name type="common">Red gorgonian</name>
    <name type="synonym">Violescent sea-whip</name>
    <dbReference type="NCBI Taxonomy" id="317549"/>
    <lineage>
        <taxon>Eukaryota</taxon>
        <taxon>Metazoa</taxon>
        <taxon>Cnidaria</taxon>
        <taxon>Anthozoa</taxon>
        <taxon>Octocorallia</taxon>
        <taxon>Malacalcyonacea</taxon>
        <taxon>Plexauridae</taxon>
        <taxon>Paramuricea</taxon>
    </lineage>
</organism>
<dbReference type="PANTHER" id="PTHR23084">
    <property type="entry name" value="PHOSPHATIDYLINOSITOL-4-PHOSPHATE 5-KINASE RELATED"/>
    <property type="match status" value="1"/>
</dbReference>
<feature type="region of interest" description="Disordered" evidence="2">
    <location>
        <begin position="15"/>
        <end position="48"/>
    </location>
</feature>
<evidence type="ECO:0000256" key="1">
    <source>
        <dbReference type="ARBA" id="ARBA00022737"/>
    </source>
</evidence>
<gene>
    <name evidence="3" type="ORF">PACLA_8A041004</name>
</gene>
<accession>A0A6S7FSJ6</accession>
<dbReference type="SUPFAM" id="SSF82185">
    <property type="entry name" value="Histone H3 K4-specific methyltransferase SET7/9 N-terminal domain"/>
    <property type="match status" value="1"/>
</dbReference>